<accession>A0A7S9LM79</accession>
<reference evidence="1 2" key="1">
    <citation type="submission" date="2020-11" db="EMBL/GenBank/DDBJ databases">
        <title>Pseudomonas fulva producing VIM-24.</title>
        <authorList>
            <person name="Liu S."/>
        </authorList>
    </citation>
    <scope>NUCLEOTIDE SEQUENCE [LARGE SCALE GENOMIC DNA]</scope>
    <source>
        <strain evidence="1 2">ZDHY414</strain>
        <plasmid evidence="1 2">pVIM-24-ZDHY414</plasmid>
    </source>
</reference>
<dbReference type="EMBL" id="CP064948">
    <property type="protein sequence ID" value="QPH51694.1"/>
    <property type="molecule type" value="Genomic_DNA"/>
</dbReference>
<protein>
    <submittedName>
        <fullName evidence="1">Uncharacterized protein</fullName>
    </submittedName>
</protein>
<keyword evidence="1" id="KW-0614">Plasmid</keyword>
<dbReference type="RefSeq" id="WP_158242117.1">
    <property type="nucleotide sequence ID" value="NZ_CP064945.1"/>
</dbReference>
<sequence>MSKERLKNIGVTSKVWKELKLISIEKEWTMDEVVADLLETRKRHLEEMGRKGESS</sequence>
<geneLocation type="plasmid" evidence="1 2">
    <name>pVIM-24-ZDHY414</name>
</geneLocation>
<organism evidence="1 2">
    <name type="scientific">Pseudomonas fulva</name>
    <dbReference type="NCBI Taxonomy" id="47880"/>
    <lineage>
        <taxon>Bacteria</taxon>
        <taxon>Pseudomonadati</taxon>
        <taxon>Pseudomonadota</taxon>
        <taxon>Gammaproteobacteria</taxon>
        <taxon>Pseudomonadales</taxon>
        <taxon>Pseudomonadaceae</taxon>
        <taxon>Pseudomonas</taxon>
    </lineage>
</organism>
<dbReference type="AlphaFoldDB" id="A0A7S9LM79"/>
<proteinExistence type="predicted"/>
<evidence type="ECO:0000313" key="1">
    <source>
        <dbReference type="EMBL" id="QPH51694.1"/>
    </source>
</evidence>
<evidence type="ECO:0000313" key="2">
    <source>
        <dbReference type="Proteomes" id="UP000594430"/>
    </source>
</evidence>
<name>A0A7S9LM79_9PSED</name>
<gene>
    <name evidence="1" type="ORF">IZU98_25860</name>
</gene>
<dbReference type="Proteomes" id="UP000594430">
    <property type="component" value="Plasmid pVIM-24-ZDHY414"/>
</dbReference>